<sequence>MIDYKTKYTDWSEREDINAELKMDIIVKLVEFGYPPLTMEAVYKNVLEQVENFKRNRR</sequence>
<dbReference type="AlphaFoldDB" id="A0A934NCS8"/>
<dbReference type="Proteomes" id="UP000662373">
    <property type="component" value="Unassembled WGS sequence"/>
</dbReference>
<evidence type="ECO:0000313" key="2">
    <source>
        <dbReference type="EMBL" id="MBJ7881010.1"/>
    </source>
</evidence>
<feature type="domain" description="Type I restriction enzyme HindI endonuclease subunit-like C-terminal" evidence="1">
    <location>
        <begin position="2"/>
        <end position="55"/>
    </location>
</feature>
<evidence type="ECO:0000313" key="3">
    <source>
        <dbReference type="Proteomes" id="UP000662373"/>
    </source>
</evidence>
<gene>
    <name evidence="2" type="ORF">JEM65_10180</name>
</gene>
<organism evidence="2 3">
    <name type="scientific">Gelidibacter salicanalis</name>
    <dbReference type="NCBI Taxonomy" id="291193"/>
    <lineage>
        <taxon>Bacteria</taxon>
        <taxon>Pseudomonadati</taxon>
        <taxon>Bacteroidota</taxon>
        <taxon>Flavobacteriia</taxon>
        <taxon>Flavobacteriales</taxon>
        <taxon>Flavobacteriaceae</taxon>
        <taxon>Gelidibacter</taxon>
    </lineage>
</organism>
<dbReference type="InterPro" id="IPR021810">
    <property type="entry name" value="T1RH-like_C"/>
</dbReference>
<dbReference type="EMBL" id="JAEHJZ010000022">
    <property type="protein sequence ID" value="MBJ7881010.1"/>
    <property type="molecule type" value="Genomic_DNA"/>
</dbReference>
<name>A0A934NCS8_9FLAO</name>
<dbReference type="Pfam" id="PF11867">
    <property type="entry name" value="T1RH-like_C"/>
    <property type="match status" value="1"/>
</dbReference>
<keyword evidence="3" id="KW-1185">Reference proteome</keyword>
<evidence type="ECO:0000259" key="1">
    <source>
        <dbReference type="Pfam" id="PF11867"/>
    </source>
</evidence>
<reference evidence="2 3" key="1">
    <citation type="submission" date="2020-09" db="EMBL/GenBank/DDBJ databases">
        <title>Draft genome of Gelidibacter salicanalis PAMC21136.</title>
        <authorList>
            <person name="Park H."/>
        </authorList>
    </citation>
    <scope>NUCLEOTIDE SEQUENCE [LARGE SCALE GENOMIC DNA]</scope>
    <source>
        <strain evidence="2 3">PAMC21136</strain>
    </source>
</reference>
<comment type="caution">
    <text evidence="2">The sequence shown here is derived from an EMBL/GenBank/DDBJ whole genome shotgun (WGS) entry which is preliminary data.</text>
</comment>
<proteinExistence type="predicted"/>
<protein>
    <submittedName>
        <fullName evidence="2">DUF3387 domain-containing protein</fullName>
    </submittedName>
</protein>
<accession>A0A934NCS8</accession>